<keyword evidence="1" id="KW-0732">Signal</keyword>
<gene>
    <name evidence="2" type="ORF">GCM10008119_35910</name>
</gene>
<organism evidence="2 3">
    <name type="scientific">Pedobacter mendelii</name>
    <dbReference type="NCBI Taxonomy" id="1908240"/>
    <lineage>
        <taxon>Bacteria</taxon>
        <taxon>Pseudomonadati</taxon>
        <taxon>Bacteroidota</taxon>
        <taxon>Sphingobacteriia</taxon>
        <taxon>Sphingobacteriales</taxon>
        <taxon>Sphingobacteriaceae</taxon>
        <taxon>Pedobacter</taxon>
    </lineage>
</organism>
<accession>A0ABQ2BLL7</accession>
<feature type="signal peptide" evidence="1">
    <location>
        <begin position="1"/>
        <end position="24"/>
    </location>
</feature>
<feature type="chain" id="PRO_5045984498" evidence="1">
    <location>
        <begin position="25"/>
        <end position="118"/>
    </location>
</feature>
<dbReference type="EMBL" id="BMDJ01000014">
    <property type="protein sequence ID" value="GGI29093.1"/>
    <property type="molecule type" value="Genomic_DNA"/>
</dbReference>
<evidence type="ECO:0000313" key="3">
    <source>
        <dbReference type="Proteomes" id="UP000645390"/>
    </source>
</evidence>
<evidence type="ECO:0000256" key="1">
    <source>
        <dbReference type="SAM" id="SignalP"/>
    </source>
</evidence>
<evidence type="ECO:0000313" key="2">
    <source>
        <dbReference type="EMBL" id="GGI29093.1"/>
    </source>
</evidence>
<comment type="caution">
    <text evidence="2">The sequence shown here is derived from an EMBL/GenBank/DDBJ whole genome shotgun (WGS) entry which is preliminary data.</text>
</comment>
<proteinExistence type="predicted"/>
<keyword evidence="3" id="KW-1185">Reference proteome</keyword>
<protein>
    <submittedName>
        <fullName evidence="2">Uncharacterized protein</fullName>
    </submittedName>
</protein>
<dbReference type="Proteomes" id="UP000645390">
    <property type="component" value="Unassembled WGS sequence"/>
</dbReference>
<sequence length="118" mass="12998">MNVKKLTFGMATVLLAVASITSMSAFTQTGKENESHKLGAFYKYKLTTYTESQIKLASNYERAEESCSGIQNVCGVYLDTDNGISSQPDVSEFNDIKNDLWLSQQAHSPASSEIAMRN</sequence>
<name>A0ABQ2BLL7_9SPHI</name>
<reference evidence="3" key="1">
    <citation type="journal article" date="2019" name="Int. J. Syst. Evol. Microbiol.">
        <title>The Global Catalogue of Microorganisms (GCM) 10K type strain sequencing project: providing services to taxonomists for standard genome sequencing and annotation.</title>
        <authorList>
            <consortium name="The Broad Institute Genomics Platform"/>
            <consortium name="The Broad Institute Genome Sequencing Center for Infectious Disease"/>
            <person name="Wu L."/>
            <person name="Ma J."/>
        </authorList>
    </citation>
    <scope>NUCLEOTIDE SEQUENCE [LARGE SCALE GENOMIC DNA]</scope>
    <source>
        <strain evidence="3">CCM 8939</strain>
    </source>
</reference>